<dbReference type="EMBL" id="JAGFNP010000016">
    <property type="protein sequence ID" value="MBO3735555.1"/>
    <property type="molecule type" value="Genomic_DNA"/>
</dbReference>
<reference evidence="2 3" key="1">
    <citation type="submission" date="2021-03" db="EMBL/GenBank/DDBJ databases">
        <title>Glycomyces sp. nov., a novel actinomycete isolated from soil.</title>
        <authorList>
            <person name="Yang X."/>
            <person name="Xu X."/>
        </authorList>
    </citation>
    <scope>NUCLEOTIDE SEQUENCE [LARGE SCALE GENOMIC DNA]</scope>
    <source>
        <strain evidence="2 3">NEAU-S30</strain>
    </source>
</reference>
<feature type="chain" id="PRO_5046659864" description="Secreted protein" evidence="1">
    <location>
        <begin position="25"/>
        <end position="346"/>
    </location>
</feature>
<evidence type="ECO:0000256" key="1">
    <source>
        <dbReference type="SAM" id="SignalP"/>
    </source>
</evidence>
<organism evidence="2 3">
    <name type="scientific">Glycomyces niveus</name>
    <dbReference type="NCBI Taxonomy" id="2820287"/>
    <lineage>
        <taxon>Bacteria</taxon>
        <taxon>Bacillati</taxon>
        <taxon>Actinomycetota</taxon>
        <taxon>Actinomycetes</taxon>
        <taxon>Glycomycetales</taxon>
        <taxon>Glycomycetaceae</taxon>
        <taxon>Glycomyces</taxon>
    </lineage>
</organism>
<protein>
    <recommendedName>
        <fullName evidence="4">Secreted protein</fullName>
    </recommendedName>
</protein>
<dbReference type="InterPro" id="IPR011044">
    <property type="entry name" value="Quino_amine_DH_bsu"/>
</dbReference>
<dbReference type="Proteomes" id="UP000681341">
    <property type="component" value="Unassembled WGS sequence"/>
</dbReference>
<comment type="caution">
    <text evidence="2">The sequence shown here is derived from an EMBL/GenBank/DDBJ whole genome shotgun (WGS) entry which is preliminary data.</text>
</comment>
<evidence type="ECO:0000313" key="2">
    <source>
        <dbReference type="EMBL" id="MBO3735555.1"/>
    </source>
</evidence>
<evidence type="ECO:0000313" key="3">
    <source>
        <dbReference type="Proteomes" id="UP000681341"/>
    </source>
</evidence>
<proteinExistence type="predicted"/>
<dbReference type="RefSeq" id="WP_208499193.1">
    <property type="nucleotide sequence ID" value="NZ_JAGFNP010000016.1"/>
</dbReference>
<dbReference type="SUPFAM" id="SSF50969">
    <property type="entry name" value="YVTN repeat-like/Quinoprotein amine dehydrogenase"/>
    <property type="match status" value="1"/>
</dbReference>
<name>A0ABS3U9U5_9ACTN</name>
<keyword evidence="1" id="KW-0732">Signal</keyword>
<accession>A0ABS3U9U5</accession>
<feature type="signal peptide" evidence="1">
    <location>
        <begin position="1"/>
        <end position="24"/>
    </location>
</feature>
<keyword evidence="3" id="KW-1185">Reference proteome</keyword>
<evidence type="ECO:0008006" key="4">
    <source>
        <dbReference type="Google" id="ProtNLM"/>
    </source>
</evidence>
<sequence length="346" mass="36256">MDPHRSRKPLAVVTVLALAGTAAACDIDTVSSDGSAEGAFYALGDDHRLYRWEPAAEADPEAVLDLSGVWDGEGDVGTVLRSSLSVDPTGSRAAWVDGASPEASLRFGDLATGEITTAVEYPVDHACLDPAWLPDGSAILAHRASVWGASSDQDTDDIPFPVESWGETEWYSPEAGRLPTTMDLKTPGCRMRWYTAEDGSAQALYHDLELDELYRVDANGAVLETIPVADLEGAEPATIGLVNVDPAGRYACVVDGYELEGAAKGGFTIRAESGTSVVDLASGEAVGPADDGCTTLHADGYVSREGPALEFIEYGGESTWTAELPAAIAESPVLYFIPEGGVNGTA</sequence>
<dbReference type="PROSITE" id="PS51257">
    <property type="entry name" value="PROKAR_LIPOPROTEIN"/>
    <property type="match status" value="1"/>
</dbReference>
<gene>
    <name evidence="2" type="ORF">J5V16_22255</name>
</gene>